<protein>
    <submittedName>
        <fullName evidence="5">Uncharacterized protein</fullName>
    </submittedName>
</protein>
<feature type="transmembrane region" description="Helical" evidence="3">
    <location>
        <begin position="12"/>
        <end position="32"/>
    </location>
</feature>
<keyword evidence="1" id="KW-0175">Coiled coil</keyword>
<keyword evidence="6" id="KW-1185">Reference proteome</keyword>
<organism evidence="5 7">
    <name type="scientific">Eisenbergiella massiliensis</name>
    <dbReference type="NCBI Taxonomy" id="1720294"/>
    <lineage>
        <taxon>Bacteria</taxon>
        <taxon>Bacillati</taxon>
        <taxon>Bacillota</taxon>
        <taxon>Clostridia</taxon>
        <taxon>Lachnospirales</taxon>
        <taxon>Lachnospiraceae</taxon>
        <taxon>Eisenbergiella</taxon>
    </lineage>
</organism>
<evidence type="ECO:0000256" key="1">
    <source>
        <dbReference type="SAM" id="Coils"/>
    </source>
</evidence>
<sequence length="223" mass="25273">MNFKEDVFAKVITYITVAVLLGAMLVEAFVIYTERSEKKEIAGRLVSARASVSSLTKEKAELEAHNTELQEFKSKWENLVILADNEFCQELREELFRRPEVIPEEAIEASLKAELEEGRGPEEEKAGSEEQTEDGPLAAFVFPSPEDKEWFLPLNLGNKPSVEYLFYARAVDVERDRCIDLLYEVPVDGADDSPLLDEDGEIIWNCMAYDAGLGWTLITEEEE</sequence>
<evidence type="ECO:0000313" key="4">
    <source>
        <dbReference type="EMBL" id="RGE58533.1"/>
    </source>
</evidence>
<dbReference type="RefSeq" id="WP_025490018.1">
    <property type="nucleotide sequence ID" value="NZ_CALBAU010000235.1"/>
</dbReference>
<dbReference type="AlphaFoldDB" id="A0A3E3I9M4"/>
<dbReference type="GeneID" id="97988455"/>
<evidence type="ECO:0000256" key="2">
    <source>
        <dbReference type="SAM" id="MobiDB-lite"/>
    </source>
</evidence>
<evidence type="ECO:0000313" key="7">
    <source>
        <dbReference type="Proteomes" id="UP000261166"/>
    </source>
</evidence>
<keyword evidence="3" id="KW-0812">Transmembrane</keyword>
<dbReference type="Proteomes" id="UP000260812">
    <property type="component" value="Unassembled WGS sequence"/>
</dbReference>
<dbReference type="OrthoDB" id="2065185at2"/>
<accession>A0A3E3I9M4</accession>
<evidence type="ECO:0000313" key="5">
    <source>
        <dbReference type="EMBL" id="RGE63764.1"/>
    </source>
</evidence>
<keyword evidence="3" id="KW-0472">Membrane</keyword>
<evidence type="ECO:0000256" key="3">
    <source>
        <dbReference type="SAM" id="Phobius"/>
    </source>
</evidence>
<proteinExistence type="predicted"/>
<dbReference type="EMBL" id="QVLU01000044">
    <property type="protein sequence ID" value="RGE63764.1"/>
    <property type="molecule type" value="Genomic_DNA"/>
</dbReference>
<reference evidence="5 7" key="1">
    <citation type="submission" date="2018-08" db="EMBL/GenBank/DDBJ databases">
        <title>A genome reference for cultivated species of the human gut microbiota.</title>
        <authorList>
            <person name="Zou Y."/>
            <person name="Xue W."/>
            <person name="Luo G."/>
        </authorList>
    </citation>
    <scope>NUCLEOTIDE SEQUENCE [LARGE SCALE GENOMIC DNA]</scope>
    <source>
        <strain evidence="5 7">AF26-4BH</strain>
        <strain evidence="4">TF05-5AC</strain>
    </source>
</reference>
<evidence type="ECO:0000313" key="6">
    <source>
        <dbReference type="Proteomes" id="UP000260812"/>
    </source>
</evidence>
<gene>
    <name evidence="5" type="ORF">DWY69_28130</name>
    <name evidence="4" type="ORF">DXC51_16660</name>
</gene>
<dbReference type="Proteomes" id="UP000261166">
    <property type="component" value="Unassembled WGS sequence"/>
</dbReference>
<feature type="coiled-coil region" evidence="1">
    <location>
        <begin position="45"/>
        <end position="75"/>
    </location>
</feature>
<keyword evidence="3" id="KW-1133">Transmembrane helix</keyword>
<feature type="compositionally biased region" description="Basic and acidic residues" evidence="2">
    <location>
        <begin position="112"/>
        <end position="128"/>
    </location>
</feature>
<feature type="region of interest" description="Disordered" evidence="2">
    <location>
        <begin position="112"/>
        <end position="136"/>
    </location>
</feature>
<name>A0A3E3I9M4_9FIRM</name>
<dbReference type="EMBL" id="QVLV01000011">
    <property type="protein sequence ID" value="RGE58533.1"/>
    <property type="molecule type" value="Genomic_DNA"/>
</dbReference>
<comment type="caution">
    <text evidence="5">The sequence shown here is derived from an EMBL/GenBank/DDBJ whole genome shotgun (WGS) entry which is preliminary data.</text>
</comment>